<accession>A0A1X7RE12</accession>
<dbReference type="AlphaFoldDB" id="A0A1X7RE12"/>
<dbReference type="EMBL" id="LT853692">
    <property type="protein sequence ID" value="SMQ45659.1"/>
    <property type="molecule type" value="Genomic_DNA"/>
</dbReference>
<evidence type="ECO:0000256" key="1">
    <source>
        <dbReference type="SAM" id="MobiDB-lite"/>
    </source>
</evidence>
<reference evidence="2 3" key="1">
    <citation type="submission" date="2016-06" db="EMBL/GenBank/DDBJ databases">
        <authorList>
            <person name="Kjaerup R.B."/>
            <person name="Dalgaard T.S."/>
            <person name="Juul-Madsen H.R."/>
        </authorList>
    </citation>
    <scope>NUCLEOTIDE SEQUENCE [LARGE SCALE GENOMIC DNA]</scope>
</reference>
<evidence type="ECO:0000313" key="3">
    <source>
        <dbReference type="Proteomes" id="UP000215127"/>
    </source>
</evidence>
<proteinExistence type="predicted"/>
<keyword evidence="3" id="KW-1185">Reference proteome</keyword>
<feature type="region of interest" description="Disordered" evidence="1">
    <location>
        <begin position="46"/>
        <end position="68"/>
    </location>
</feature>
<gene>
    <name evidence="2" type="ORF">ZT3D7_G804</name>
</gene>
<organism evidence="2 3">
    <name type="scientific">Zymoseptoria tritici (strain ST99CH_3D7)</name>
    <dbReference type="NCBI Taxonomy" id="1276538"/>
    <lineage>
        <taxon>Eukaryota</taxon>
        <taxon>Fungi</taxon>
        <taxon>Dikarya</taxon>
        <taxon>Ascomycota</taxon>
        <taxon>Pezizomycotina</taxon>
        <taxon>Dothideomycetes</taxon>
        <taxon>Dothideomycetidae</taxon>
        <taxon>Mycosphaerellales</taxon>
        <taxon>Mycosphaerellaceae</taxon>
        <taxon>Zymoseptoria</taxon>
    </lineage>
</organism>
<dbReference type="PROSITE" id="PS51257">
    <property type="entry name" value="PROKAR_LIPOPROTEIN"/>
    <property type="match status" value="1"/>
</dbReference>
<protein>
    <submittedName>
        <fullName evidence="2">Uncharacterized protein</fullName>
    </submittedName>
</protein>
<dbReference type="Proteomes" id="UP000215127">
    <property type="component" value="Chromosome 1"/>
</dbReference>
<name>A0A1X7RE12_ZYMT9</name>
<sequence length="68" mass="7737">MVVHVLRDVAQEYRCEDAANSKARAAVVYVLVCSCVRHLALEHDLFPPSGLRSDASTRSSRYYRRELV</sequence>
<evidence type="ECO:0000313" key="2">
    <source>
        <dbReference type="EMBL" id="SMQ45659.1"/>
    </source>
</evidence>